<protein>
    <submittedName>
        <fullName evidence="8">Major facilitator superfamily protein</fullName>
    </submittedName>
</protein>
<feature type="transmembrane region" description="Helical" evidence="6">
    <location>
        <begin position="144"/>
        <end position="170"/>
    </location>
</feature>
<feature type="transmembrane region" description="Helical" evidence="6">
    <location>
        <begin position="176"/>
        <end position="194"/>
    </location>
</feature>
<name>A0A8J3J7M4_9ACTN</name>
<dbReference type="InterPro" id="IPR011701">
    <property type="entry name" value="MFS"/>
</dbReference>
<feature type="transmembrane region" description="Helical" evidence="6">
    <location>
        <begin position="294"/>
        <end position="320"/>
    </location>
</feature>
<accession>A0A8J3J7M4</accession>
<feature type="domain" description="Major facilitator superfamily (MFS) profile" evidence="7">
    <location>
        <begin position="17"/>
        <end position="530"/>
    </location>
</feature>
<dbReference type="InterPro" id="IPR036259">
    <property type="entry name" value="MFS_trans_sf"/>
</dbReference>
<sequence>MHPDPSAPAAGPRHRLAVGVGGLAVLLGALDAYVVVSVLIDIVGDLGIPINHLERATPLVTGYLLGYLAAMPLLGSLSDRYGRRIVIVLSLAVFAAGSVVTATATELVPLVAGRAMQGMAGGALLPVTMALIADLFPPRSRPTALGWVGAAQELGAVLGPLFGAAVAAWIGWRGIFWINIPLAALAAIAVWFLVPARSGVSATAAPGATGTSAGAVGAGAARTSGGSAAQRVDVVGGLLLAVVLGLCVVGLYNPDPAHAVLPSWGPATLGAAALMLVAFVVWERRARTKLLDPAGVAMGPFLAVLGASACAGAALMVTLVDVELVGHTLLRLDTMDSTLLLTRFLIALPVGAVLGGLLLRRIGERPLTVLGLAGSAGAYLLIAGWPADLLAARYSLGPVSLPRLDTDLVLAGLGLGLTIAPLSALVLRVVPAVQHGVASASVVVARMMGMLLGVAALTAWGLHRFQEFTKDLPTPLPFGMTEEEYGRALAAYQVALDAALRAEYREIFLGTAAICLLGALAALGMRAPRPAAPATVPVEAAPALDRV</sequence>
<evidence type="ECO:0000256" key="6">
    <source>
        <dbReference type="SAM" id="Phobius"/>
    </source>
</evidence>
<dbReference type="GO" id="GO:0005886">
    <property type="term" value="C:plasma membrane"/>
    <property type="evidence" value="ECO:0007669"/>
    <property type="project" value="UniProtKB-SubCell"/>
</dbReference>
<gene>
    <name evidence="8" type="ORF">Cba03nite_09710</name>
</gene>
<feature type="transmembrane region" description="Helical" evidence="6">
    <location>
        <begin position="408"/>
        <end position="430"/>
    </location>
</feature>
<dbReference type="GO" id="GO:0022857">
    <property type="term" value="F:transmembrane transporter activity"/>
    <property type="evidence" value="ECO:0007669"/>
    <property type="project" value="InterPro"/>
</dbReference>
<dbReference type="InterPro" id="IPR020846">
    <property type="entry name" value="MFS_dom"/>
</dbReference>
<evidence type="ECO:0000313" key="8">
    <source>
        <dbReference type="EMBL" id="GIF79622.1"/>
    </source>
</evidence>
<evidence type="ECO:0000256" key="5">
    <source>
        <dbReference type="ARBA" id="ARBA00023136"/>
    </source>
</evidence>
<reference evidence="8 9" key="1">
    <citation type="submission" date="2021-01" db="EMBL/GenBank/DDBJ databases">
        <title>Whole genome shotgun sequence of Catellatospora bangladeshensis NBRC 107357.</title>
        <authorList>
            <person name="Komaki H."/>
            <person name="Tamura T."/>
        </authorList>
    </citation>
    <scope>NUCLEOTIDE SEQUENCE [LARGE SCALE GENOMIC DNA]</scope>
    <source>
        <strain evidence="8 9">NBRC 107357</strain>
    </source>
</reference>
<dbReference type="Proteomes" id="UP000601223">
    <property type="component" value="Unassembled WGS sequence"/>
</dbReference>
<keyword evidence="3 6" id="KW-0812">Transmembrane</keyword>
<organism evidence="8 9">
    <name type="scientific">Catellatospora bangladeshensis</name>
    <dbReference type="NCBI Taxonomy" id="310355"/>
    <lineage>
        <taxon>Bacteria</taxon>
        <taxon>Bacillati</taxon>
        <taxon>Actinomycetota</taxon>
        <taxon>Actinomycetes</taxon>
        <taxon>Micromonosporales</taxon>
        <taxon>Micromonosporaceae</taxon>
        <taxon>Catellatospora</taxon>
    </lineage>
</organism>
<feature type="transmembrane region" description="Helical" evidence="6">
    <location>
        <begin position="340"/>
        <end position="359"/>
    </location>
</feature>
<dbReference type="PANTHER" id="PTHR23501:SF191">
    <property type="entry name" value="VACUOLAR BASIC AMINO ACID TRANSPORTER 4"/>
    <property type="match status" value="1"/>
</dbReference>
<dbReference type="EMBL" id="BONF01000007">
    <property type="protein sequence ID" value="GIF79622.1"/>
    <property type="molecule type" value="Genomic_DNA"/>
</dbReference>
<dbReference type="Gene3D" id="1.20.1720.10">
    <property type="entry name" value="Multidrug resistance protein D"/>
    <property type="match status" value="1"/>
</dbReference>
<feature type="transmembrane region" description="Helical" evidence="6">
    <location>
        <begin position="507"/>
        <end position="525"/>
    </location>
</feature>
<dbReference type="PANTHER" id="PTHR23501">
    <property type="entry name" value="MAJOR FACILITATOR SUPERFAMILY"/>
    <property type="match status" value="1"/>
</dbReference>
<evidence type="ECO:0000256" key="2">
    <source>
        <dbReference type="ARBA" id="ARBA00022448"/>
    </source>
</evidence>
<feature type="transmembrane region" description="Helical" evidence="6">
    <location>
        <begin position="442"/>
        <end position="462"/>
    </location>
</feature>
<dbReference type="CDD" id="cd17321">
    <property type="entry name" value="MFS_MMR_MDR_like"/>
    <property type="match status" value="1"/>
</dbReference>
<dbReference type="Pfam" id="PF07690">
    <property type="entry name" value="MFS_1"/>
    <property type="match status" value="1"/>
</dbReference>
<evidence type="ECO:0000256" key="4">
    <source>
        <dbReference type="ARBA" id="ARBA00022989"/>
    </source>
</evidence>
<evidence type="ECO:0000259" key="7">
    <source>
        <dbReference type="PROSITE" id="PS50850"/>
    </source>
</evidence>
<keyword evidence="9" id="KW-1185">Reference proteome</keyword>
<evidence type="ECO:0000256" key="3">
    <source>
        <dbReference type="ARBA" id="ARBA00022692"/>
    </source>
</evidence>
<dbReference type="PROSITE" id="PS50850">
    <property type="entry name" value="MFS"/>
    <property type="match status" value="1"/>
</dbReference>
<keyword evidence="5 6" id="KW-0472">Membrane</keyword>
<dbReference type="RefSeq" id="WP_203742331.1">
    <property type="nucleotide sequence ID" value="NZ_BONF01000007.1"/>
</dbReference>
<feature type="transmembrane region" description="Helical" evidence="6">
    <location>
        <begin position="366"/>
        <end position="388"/>
    </location>
</feature>
<comment type="subcellular location">
    <subcellularLocation>
        <location evidence="1">Cell inner membrane</location>
        <topology evidence="1">Multi-pass membrane protein</topology>
    </subcellularLocation>
</comment>
<evidence type="ECO:0000313" key="9">
    <source>
        <dbReference type="Proteomes" id="UP000601223"/>
    </source>
</evidence>
<feature type="transmembrane region" description="Helical" evidence="6">
    <location>
        <begin position="85"/>
        <end position="104"/>
    </location>
</feature>
<dbReference type="SUPFAM" id="SSF103473">
    <property type="entry name" value="MFS general substrate transporter"/>
    <property type="match status" value="1"/>
</dbReference>
<comment type="caution">
    <text evidence="8">The sequence shown here is derived from an EMBL/GenBank/DDBJ whole genome shotgun (WGS) entry which is preliminary data.</text>
</comment>
<feature type="transmembrane region" description="Helical" evidence="6">
    <location>
        <begin position="264"/>
        <end position="282"/>
    </location>
</feature>
<dbReference type="Gene3D" id="1.20.1250.20">
    <property type="entry name" value="MFS general substrate transporter like domains"/>
    <property type="match status" value="1"/>
</dbReference>
<proteinExistence type="predicted"/>
<feature type="transmembrane region" description="Helical" evidence="6">
    <location>
        <begin position="60"/>
        <end position="78"/>
    </location>
</feature>
<keyword evidence="4 6" id="KW-1133">Transmembrane helix</keyword>
<feature type="transmembrane region" description="Helical" evidence="6">
    <location>
        <begin position="232"/>
        <end position="252"/>
    </location>
</feature>
<dbReference type="AlphaFoldDB" id="A0A8J3J7M4"/>
<feature type="transmembrane region" description="Helical" evidence="6">
    <location>
        <begin position="16"/>
        <end position="40"/>
    </location>
</feature>
<keyword evidence="2" id="KW-0813">Transport</keyword>
<evidence type="ECO:0000256" key="1">
    <source>
        <dbReference type="ARBA" id="ARBA00004429"/>
    </source>
</evidence>